<dbReference type="Proteomes" id="UP001158045">
    <property type="component" value="Unassembled WGS sequence"/>
</dbReference>
<reference evidence="1 2" key="1">
    <citation type="submission" date="2023-04" db="EMBL/GenBank/DDBJ databases">
        <title>Fusibacter bizertensis strain WBS, isolated from littoral bottom sediments of the Arctic seas - biochemical and genomic analysis.</title>
        <authorList>
            <person name="Brioukhanov A.L."/>
        </authorList>
    </citation>
    <scope>NUCLEOTIDE SEQUENCE [LARGE SCALE GENOMIC DNA]</scope>
    <source>
        <strain evidence="1 2">WBS</strain>
    </source>
</reference>
<gene>
    <name evidence="1" type="ORF">QE109_11425</name>
</gene>
<dbReference type="InterPro" id="IPR011051">
    <property type="entry name" value="RmlC_Cupin_sf"/>
</dbReference>
<dbReference type="CDD" id="cd20290">
    <property type="entry name" value="cupin_Mj0764-like"/>
    <property type="match status" value="1"/>
</dbReference>
<organism evidence="1 2">
    <name type="scientific">Fusibacter bizertensis</name>
    <dbReference type="NCBI Taxonomy" id="1488331"/>
    <lineage>
        <taxon>Bacteria</taxon>
        <taxon>Bacillati</taxon>
        <taxon>Bacillota</taxon>
        <taxon>Clostridia</taxon>
        <taxon>Eubacteriales</taxon>
        <taxon>Eubacteriales Family XII. Incertae Sedis</taxon>
        <taxon>Fusibacter</taxon>
    </lineage>
</organism>
<evidence type="ECO:0000313" key="1">
    <source>
        <dbReference type="EMBL" id="MDH8678763.1"/>
    </source>
</evidence>
<sequence length="103" mass="12003">MIEKVYNMTLGNEKTIERIIQDEHIHYNHMILNKGEALPEHFSNANVYMTVLRGRLSIVLDDQLVHEYEMGSILNIPIDIKMNIRNLHQEVLELIVIKTPAPK</sequence>
<comment type="caution">
    <text evidence="1">The sequence shown here is derived from an EMBL/GenBank/DDBJ whole genome shotgun (WGS) entry which is preliminary data.</text>
</comment>
<dbReference type="Gene3D" id="2.60.120.10">
    <property type="entry name" value="Jelly Rolls"/>
    <property type="match status" value="1"/>
</dbReference>
<name>A0ABT6NED0_9FIRM</name>
<dbReference type="InterPro" id="IPR014710">
    <property type="entry name" value="RmlC-like_jellyroll"/>
</dbReference>
<dbReference type="EMBL" id="JARYZI010000007">
    <property type="protein sequence ID" value="MDH8678763.1"/>
    <property type="molecule type" value="Genomic_DNA"/>
</dbReference>
<dbReference type="SUPFAM" id="SSF51182">
    <property type="entry name" value="RmlC-like cupins"/>
    <property type="match status" value="1"/>
</dbReference>
<keyword evidence="2" id="KW-1185">Reference proteome</keyword>
<protein>
    <submittedName>
        <fullName evidence="1">Cupin domain-containing protein</fullName>
    </submittedName>
</protein>
<dbReference type="RefSeq" id="WP_281094654.1">
    <property type="nucleotide sequence ID" value="NZ_JARYZI010000007.1"/>
</dbReference>
<evidence type="ECO:0000313" key="2">
    <source>
        <dbReference type="Proteomes" id="UP001158045"/>
    </source>
</evidence>
<proteinExistence type="predicted"/>
<accession>A0ABT6NED0</accession>